<proteinExistence type="inferred from homology"/>
<evidence type="ECO:0000256" key="11">
    <source>
        <dbReference type="ARBA" id="ARBA00023242"/>
    </source>
</evidence>
<evidence type="ECO:0000256" key="3">
    <source>
        <dbReference type="ARBA" id="ARBA00006924"/>
    </source>
</evidence>
<feature type="domain" description="HMG box" evidence="15">
    <location>
        <begin position="72"/>
        <end position="140"/>
    </location>
</feature>
<dbReference type="InterPro" id="IPR007654">
    <property type="entry name" value="NAD-dep_histone_deAcase_SIR2_N"/>
</dbReference>
<dbReference type="GO" id="GO:0003677">
    <property type="term" value="F:DNA binding"/>
    <property type="evidence" value="ECO:0007669"/>
    <property type="project" value="UniProtKB-UniRule"/>
</dbReference>
<keyword evidence="7 12" id="KW-0862">Zinc</keyword>
<keyword evidence="4" id="KW-0678">Repressor</keyword>
<evidence type="ECO:0000259" key="15">
    <source>
        <dbReference type="PROSITE" id="PS50118"/>
    </source>
</evidence>
<dbReference type="OrthoDB" id="420264at2759"/>
<dbReference type="InterPro" id="IPR026591">
    <property type="entry name" value="Sirtuin_cat_small_dom_sf"/>
</dbReference>
<feature type="binding site" evidence="12">
    <location>
        <position position="460"/>
    </location>
    <ligand>
        <name>Zn(2+)</name>
        <dbReference type="ChEBI" id="CHEBI:29105"/>
    </ligand>
</feature>
<keyword evidence="11 13" id="KW-0539">Nucleus</keyword>
<dbReference type="PANTHER" id="PTHR11085">
    <property type="entry name" value="NAD-DEPENDENT PROTEIN DEACYLASE SIRTUIN-5, MITOCHONDRIAL-RELATED"/>
    <property type="match status" value="1"/>
</dbReference>
<evidence type="ECO:0000256" key="4">
    <source>
        <dbReference type="ARBA" id="ARBA00022491"/>
    </source>
</evidence>
<evidence type="ECO:0000256" key="9">
    <source>
        <dbReference type="ARBA" id="ARBA00023027"/>
    </source>
</evidence>
<organism evidence="17 18">
    <name type="scientific">Maudiozyma saulgeensis</name>
    <dbReference type="NCBI Taxonomy" id="1789683"/>
    <lineage>
        <taxon>Eukaryota</taxon>
        <taxon>Fungi</taxon>
        <taxon>Dikarya</taxon>
        <taxon>Ascomycota</taxon>
        <taxon>Saccharomycotina</taxon>
        <taxon>Saccharomycetes</taxon>
        <taxon>Saccharomycetales</taxon>
        <taxon>Saccharomycetaceae</taxon>
        <taxon>Maudiozyma</taxon>
    </lineage>
</organism>
<comment type="subcellular location">
    <subcellularLocation>
        <location evidence="2">Nucleus</location>
    </subcellularLocation>
</comment>
<dbReference type="PROSITE" id="PS50118">
    <property type="entry name" value="HMG_BOX_2"/>
    <property type="match status" value="1"/>
</dbReference>
<dbReference type="SMART" id="SM00398">
    <property type="entry name" value="HMG"/>
    <property type="match status" value="1"/>
</dbReference>
<evidence type="ECO:0000256" key="13">
    <source>
        <dbReference type="PROSITE-ProRule" id="PRU00267"/>
    </source>
</evidence>
<dbReference type="SUPFAM" id="SSF47095">
    <property type="entry name" value="HMG-box"/>
    <property type="match status" value="1"/>
</dbReference>
<keyword evidence="13" id="KW-0238">DNA-binding</keyword>
<comment type="similarity">
    <text evidence="3">Belongs to the sirtuin family. Class I subfamily.</text>
</comment>
<dbReference type="InterPro" id="IPR029035">
    <property type="entry name" value="DHS-like_NAD/FAD-binding_dom"/>
</dbReference>
<dbReference type="GO" id="GO:0070403">
    <property type="term" value="F:NAD+ binding"/>
    <property type="evidence" value="ECO:0007669"/>
    <property type="project" value="InterPro"/>
</dbReference>
<evidence type="ECO:0000256" key="2">
    <source>
        <dbReference type="ARBA" id="ARBA00004123"/>
    </source>
</evidence>
<feature type="binding site" evidence="12">
    <location>
        <position position="433"/>
    </location>
    <ligand>
        <name>Zn(2+)</name>
        <dbReference type="ChEBI" id="CHEBI:29105"/>
    </ligand>
</feature>
<dbReference type="AlphaFoldDB" id="A0A1X7R445"/>
<evidence type="ECO:0000256" key="6">
    <source>
        <dbReference type="ARBA" id="ARBA00022723"/>
    </source>
</evidence>
<evidence type="ECO:0000256" key="12">
    <source>
        <dbReference type="PROSITE-ProRule" id="PRU00236"/>
    </source>
</evidence>
<dbReference type="Pfam" id="PF04574">
    <property type="entry name" value="DUF592"/>
    <property type="match status" value="1"/>
</dbReference>
<dbReference type="Pfam" id="PF02146">
    <property type="entry name" value="SIR2"/>
    <property type="match status" value="1"/>
</dbReference>
<dbReference type="CDD" id="cd00084">
    <property type="entry name" value="HMG-box_SF"/>
    <property type="match status" value="1"/>
</dbReference>
<dbReference type="GO" id="GO:0046872">
    <property type="term" value="F:metal ion binding"/>
    <property type="evidence" value="ECO:0007669"/>
    <property type="project" value="UniProtKB-KW"/>
</dbReference>
<keyword evidence="9" id="KW-0520">NAD</keyword>
<feature type="DNA-binding region" description="HMG box" evidence="13">
    <location>
        <begin position="72"/>
        <end position="140"/>
    </location>
</feature>
<keyword evidence="18" id="KW-1185">Reference proteome</keyword>
<dbReference type="SUPFAM" id="SSF52467">
    <property type="entry name" value="DHS-like NAD/FAD-binding domain"/>
    <property type="match status" value="1"/>
</dbReference>
<dbReference type="Pfam" id="PF09011">
    <property type="entry name" value="HMG_box_2"/>
    <property type="match status" value="1"/>
</dbReference>
<keyword evidence="6 12" id="KW-0479">Metal-binding</keyword>
<keyword evidence="5" id="KW-0808">Transferase</keyword>
<evidence type="ECO:0000256" key="5">
    <source>
        <dbReference type="ARBA" id="ARBA00022679"/>
    </source>
</evidence>
<dbReference type="Gene3D" id="1.10.30.10">
    <property type="entry name" value="High mobility group box domain"/>
    <property type="match status" value="1"/>
</dbReference>
<evidence type="ECO:0000313" key="18">
    <source>
        <dbReference type="Proteomes" id="UP000196158"/>
    </source>
</evidence>
<evidence type="ECO:0000259" key="16">
    <source>
        <dbReference type="PROSITE" id="PS50305"/>
    </source>
</evidence>
<dbReference type="STRING" id="1789683.A0A1X7R445"/>
<feature type="region of interest" description="Disordered" evidence="14">
    <location>
        <begin position="1"/>
        <end position="58"/>
    </location>
</feature>
<feature type="binding site" evidence="12">
    <location>
        <position position="436"/>
    </location>
    <ligand>
        <name>Zn(2+)</name>
        <dbReference type="ChEBI" id="CHEBI:29105"/>
    </ligand>
</feature>
<comment type="cofactor">
    <cofactor evidence="1">
        <name>Zn(2+)</name>
        <dbReference type="ChEBI" id="CHEBI:29105"/>
    </cofactor>
</comment>
<feature type="compositionally biased region" description="Basic and acidic residues" evidence="14">
    <location>
        <begin position="14"/>
        <end position="24"/>
    </location>
</feature>
<feature type="binding site" evidence="12">
    <location>
        <position position="457"/>
    </location>
    <ligand>
        <name>Zn(2+)</name>
        <dbReference type="ChEBI" id="CHEBI:29105"/>
    </ligand>
</feature>
<gene>
    <name evidence="17" type="ORF">KASA_0N01958G</name>
</gene>
<evidence type="ECO:0000256" key="7">
    <source>
        <dbReference type="ARBA" id="ARBA00022833"/>
    </source>
</evidence>
<evidence type="ECO:0000313" key="17">
    <source>
        <dbReference type="EMBL" id="SMN20249.1"/>
    </source>
</evidence>
<keyword evidence="8" id="KW-0805">Transcription regulation</keyword>
<dbReference type="GO" id="GO:0005634">
    <property type="term" value="C:nucleus"/>
    <property type="evidence" value="ECO:0007669"/>
    <property type="project" value="UniProtKB-SubCell"/>
</dbReference>
<dbReference type="Gene3D" id="1.20.120.1710">
    <property type="match status" value="1"/>
</dbReference>
<name>A0A1X7R445_9SACH</name>
<accession>A0A1X7R445</accession>
<dbReference type="PANTHER" id="PTHR11085:SF9">
    <property type="entry name" value="NAD-DEPENDENT PROTEIN DEACETYLASE SIRTUIN-1"/>
    <property type="match status" value="1"/>
</dbReference>
<dbReference type="EMBL" id="FXLY01000005">
    <property type="protein sequence ID" value="SMN20249.1"/>
    <property type="molecule type" value="Genomic_DNA"/>
</dbReference>
<evidence type="ECO:0000256" key="1">
    <source>
        <dbReference type="ARBA" id="ARBA00001947"/>
    </source>
</evidence>
<reference evidence="17 18" key="1">
    <citation type="submission" date="2017-04" db="EMBL/GenBank/DDBJ databases">
        <authorList>
            <person name="Afonso C.L."/>
            <person name="Miller P.J."/>
            <person name="Scott M.A."/>
            <person name="Spackman E."/>
            <person name="Goraichik I."/>
            <person name="Dimitrov K.M."/>
            <person name="Suarez D.L."/>
            <person name="Swayne D.E."/>
        </authorList>
    </citation>
    <scope>NUCLEOTIDE SEQUENCE [LARGE SCALE GENOMIC DNA]</scope>
</reference>
<evidence type="ECO:0000256" key="10">
    <source>
        <dbReference type="ARBA" id="ARBA00023163"/>
    </source>
</evidence>
<dbReference type="InterPro" id="IPR036910">
    <property type="entry name" value="HMG_box_dom_sf"/>
</dbReference>
<protein>
    <submittedName>
        <fullName evidence="17">Similar to Saccharomyces cerevisiae YDL042C SIR2 Conserved NAD+ dependent histone deacetylase of the Sirtuin family involved in regulation of lifespan</fullName>
    </submittedName>
</protein>
<feature type="compositionally biased region" description="Low complexity" evidence="14">
    <location>
        <begin position="39"/>
        <end position="55"/>
    </location>
</feature>
<dbReference type="InterPro" id="IPR009071">
    <property type="entry name" value="HMG_box_dom"/>
</dbReference>
<keyword evidence="10" id="KW-0804">Transcription</keyword>
<evidence type="ECO:0000256" key="8">
    <source>
        <dbReference type="ARBA" id="ARBA00023015"/>
    </source>
</evidence>
<dbReference type="PROSITE" id="PS50305">
    <property type="entry name" value="SIRTUIN"/>
    <property type="match status" value="1"/>
</dbReference>
<dbReference type="InterPro" id="IPR026590">
    <property type="entry name" value="Ssirtuin_cat_dom"/>
</dbReference>
<dbReference type="Proteomes" id="UP000196158">
    <property type="component" value="Unassembled WGS sequence"/>
</dbReference>
<sequence>MATITPSDNSSNNNKDDSKKRTNEEINDGNIILNKKKNNNNNNNLPNEKNSNNSEDINNDMRKKIKSVTSSVVGPRSAYAFFMKEYKHNVMQRFPNISKNEHRKLTPKVWNQLSSEERQKYQEKADLDKIRYSQEVELKLIMEQNAAANIANATAHANTKSDTNKNQIVTDLIAPNKPIGIAKNLVTNKYIFPKFTKDDTLNARMFLKYYGSRKFLDSYLPEELNSLYLYFLIRLLGFELKDSELTKSIYKAVQEEDTKVESSLTYVNIDDPLSKKQTIRLIKDLQRAINKVLASRLRIVTFSTIDNFVSRLQNAKNIIVLTGAGVSTSLGIPDFRSSEGFYSRVKYLGLNDPQDVFNYELFKKEPSIFYSIANMILPPENVYSPLHSFIKMLSDKGKLLRNYTQNIDNLESYAHIPADKLVHCHGSFASATCVTCDWKVPGTKIFKNIRNIELPICPNCYKERVKMMELYNPYVSESVDLNTNSKKFSAKEVETISNIKSFGVLKPDITFFGEPLPERFFQCLMTDMHKCDLLICIGTSLKVAPVSDIVNMIPAQVPQVLINRDPVRHADFDLSLLGFCDDIAGLVTKRCGWEFMHKDWEKLSGGKYDILEQERGVYSVKRENSSV</sequence>
<dbReference type="Gene3D" id="3.40.50.1220">
    <property type="entry name" value="TPP-binding domain"/>
    <property type="match status" value="1"/>
</dbReference>
<feature type="domain" description="Deacetylase sirtuin-type" evidence="16">
    <location>
        <begin position="298"/>
        <end position="594"/>
    </location>
</feature>
<dbReference type="Gene3D" id="3.30.1600.10">
    <property type="entry name" value="SIR2/SIRT2 'Small Domain"/>
    <property type="match status" value="1"/>
</dbReference>
<evidence type="ECO:0000256" key="14">
    <source>
        <dbReference type="SAM" id="MobiDB-lite"/>
    </source>
</evidence>
<dbReference type="GO" id="GO:0046970">
    <property type="term" value="F:histone H4K16 deacetylase activity, NAD-dependent"/>
    <property type="evidence" value="ECO:0007669"/>
    <property type="project" value="TreeGrafter"/>
</dbReference>
<dbReference type="InterPro" id="IPR003000">
    <property type="entry name" value="Sirtuin"/>
</dbReference>
<dbReference type="InterPro" id="IPR050134">
    <property type="entry name" value="NAD-dep_sirtuin_deacylases"/>
</dbReference>
<feature type="active site" description="Proton acceptor" evidence="12">
    <location>
        <position position="425"/>
    </location>
</feature>